<dbReference type="InterPro" id="IPR011055">
    <property type="entry name" value="Dup_hybrid_motif"/>
</dbReference>
<comment type="caution">
    <text evidence="3">The sequence shown here is derived from an EMBL/GenBank/DDBJ whole genome shotgun (WGS) entry which is preliminary data.</text>
</comment>
<dbReference type="Proteomes" id="UP000306585">
    <property type="component" value="Unassembled WGS sequence"/>
</dbReference>
<dbReference type="PANTHER" id="PTHR21666">
    <property type="entry name" value="PEPTIDASE-RELATED"/>
    <property type="match status" value="1"/>
</dbReference>
<feature type="chain" id="PRO_5024456251" evidence="1">
    <location>
        <begin position="20"/>
        <end position="272"/>
    </location>
</feature>
<dbReference type="AlphaFoldDB" id="A0A5R9GWR9"/>
<keyword evidence="4" id="KW-1185">Reference proteome</keyword>
<dbReference type="SUPFAM" id="SSF51261">
    <property type="entry name" value="Duplicated hybrid motif"/>
    <property type="match status" value="1"/>
</dbReference>
<dbReference type="InterPro" id="IPR050570">
    <property type="entry name" value="Cell_wall_metabolism_enzyme"/>
</dbReference>
<dbReference type="Pfam" id="PF01551">
    <property type="entry name" value="Peptidase_M23"/>
    <property type="match status" value="1"/>
</dbReference>
<dbReference type="InterPro" id="IPR016047">
    <property type="entry name" value="M23ase_b-sheet_dom"/>
</dbReference>
<keyword evidence="1" id="KW-0732">Signal</keyword>
<feature type="domain" description="M23ase beta-sheet core" evidence="2">
    <location>
        <begin position="169"/>
        <end position="263"/>
    </location>
</feature>
<organism evidence="3 4">
    <name type="scientific">Mariprofundus erugo</name>
    <dbReference type="NCBI Taxonomy" id="2528639"/>
    <lineage>
        <taxon>Bacteria</taxon>
        <taxon>Pseudomonadati</taxon>
        <taxon>Pseudomonadota</taxon>
        <taxon>Candidatius Mariprofundia</taxon>
        <taxon>Mariprofundales</taxon>
        <taxon>Mariprofundaceae</taxon>
        <taxon>Mariprofundus</taxon>
    </lineage>
</organism>
<dbReference type="RefSeq" id="WP_138237965.1">
    <property type="nucleotide sequence ID" value="NZ_VBRY01000001.1"/>
</dbReference>
<feature type="signal peptide" evidence="1">
    <location>
        <begin position="1"/>
        <end position="19"/>
    </location>
</feature>
<dbReference type="EMBL" id="VBRY01000001">
    <property type="protein sequence ID" value="TLS69149.1"/>
    <property type="molecule type" value="Genomic_DNA"/>
</dbReference>
<evidence type="ECO:0000313" key="4">
    <source>
        <dbReference type="Proteomes" id="UP000306585"/>
    </source>
</evidence>
<proteinExistence type="predicted"/>
<sequence>MKRYACLLLLAAWSLPAQATEYTLTQGDVITVETTLNDKAPTLHCFGKSWPLKSLGDHRWRGWIGADLKSKPGDYTAQWQHGSKVLASDHLHLNKGEFRISRITVEKKMAEFDAKTIARIQREVKALKATYTETVRANPDIVMHYQPVNGEVSTPFGAQRYVNGEARSPHSGIDIAAPEGSPIRLPLAGSVLMVTDMYLNGKTIVIGHGNGLVSVYSHMHATNVSKGQWIKTGEQIGSVGATGRATGPHLHWGVRFNNARVNPASLLPQNNS</sequence>
<evidence type="ECO:0000313" key="3">
    <source>
        <dbReference type="EMBL" id="TLS69149.1"/>
    </source>
</evidence>
<dbReference type="CDD" id="cd12797">
    <property type="entry name" value="M23_peptidase"/>
    <property type="match status" value="1"/>
</dbReference>
<dbReference type="Gene3D" id="2.60.40.1590">
    <property type="entry name" value="Peptidoglycan hydrolase domains"/>
    <property type="match status" value="1"/>
</dbReference>
<gene>
    <name evidence="3" type="ORF">FEF65_01280</name>
</gene>
<name>A0A5R9GWR9_9PROT</name>
<dbReference type="Gene3D" id="2.70.70.10">
    <property type="entry name" value="Glucose Permease (Domain IIA)"/>
    <property type="match status" value="1"/>
</dbReference>
<evidence type="ECO:0000256" key="1">
    <source>
        <dbReference type="SAM" id="SignalP"/>
    </source>
</evidence>
<reference evidence="3 4" key="1">
    <citation type="journal article" date="2019" name="Appl. Environ. Microbiol.">
        <title>Environmental Evidence and Genomic Insight of Iron-oxidizing Bacteria Preference Towards More Corrosion Resistant Stainless Steel at Higher Salinities.</title>
        <authorList>
            <person name="Garrison C.E."/>
            <person name="Price K.A."/>
            <person name="Field E.K."/>
        </authorList>
    </citation>
    <scope>NUCLEOTIDE SEQUENCE [LARGE SCALE GENOMIC DNA]</scope>
    <source>
        <strain evidence="3 4">P3</strain>
    </source>
</reference>
<protein>
    <submittedName>
        <fullName evidence="3">M23 family metallopeptidase</fullName>
    </submittedName>
</protein>
<dbReference type="GO" id="GO:0004222">
    <property type="term" value="F:metalloendopeptidase activity"/>
    <property type="evidence" value="ECO:0007669"/>
    <property type="project" value="TreeGrafter"/>
</dbReference>
<dbReference type="OrthoDB" id="5289383at2"/>
<accession>A0A5R9GWR9</accession>
<dbReference type="PANTHER" id="PTHR21666:SF285">
    <property type="entry name" value="M23 FAMILY METALLOPEPTIDASE"/>
    <property type="match status" value="1"/>
</dbReference>
<evidence type="ECO:0000259" key="2">
    <source>
        <dbReference type="Pfam" id="PF01551"/>
    </source>
</evidence>